<dbReference type="PANTHER" id="PTHR23213">
    <property type="entry name" value="FORMIN-RELATED"/>
    <property type="match status" value="1"/>
</dbReference>
<keyword evidence="4" id="KW-0812">Transmembrane</keyword>
<keyword evidence="5" id="KW-0732">Signal</keyword>
<evidence type="ECO:0000313" key="7">
    <source>
        <dbReference type="EMBL" id="KAK9269800.1"/>
    </source>
</evidence>
<keyword evidence="8" id="KW-1185">Reference proteome</keyword>
<evidence type="ECO:0000259" key="6">
    <source>
        <dbReference type="PROSITE" id="PS51444"/>
    </source>
</evidence>
<comment type="similarity">
    <text evidence="1">Belongs to the formin-like family. Class-I subfamily.</text>
</comment>
<feature type="compositionally biased region" description="Polar residues" evidence="3">
    <location>
        <begin position="260"/>
        <end position="269"/>
    </location>
</feature>
<feature type="region of interest" description="Disordered" evidence="3">
    <location>
        <begin position="963"/>
        <end position="999"/>
    </location>
</feature>
<feature type="domain" description="FH2" evidence="6">
    <location>
        <begin position="560"/>
        <end position="982"/>
    </location>
</feature>
<feature type="region of interest" description="Disordered" evidence="3">
    <location>
        <begin position="260"/>
        <end position="311"/>
    </location>
</feature>
<feature type="compositionally biased region" description="Polar residues" evidence="3">
    <location>
        <begin position="104"/>
        <end position="133"/>
    </location>
</feature>
<feature type="compositionally biased region" description="Basic and acidic residues" evidence="3">
    <location>
        <begin position="963"/>
        <end position="978"/>
    </location>
</feature>
<name>A0AAP0NB48_LIQFO</name>
<dbReference type="PROSITE" id="PS51444">
    <property type="entry name" value="FH2"/>
    <property type="match status" value="2"/>
</dbReference>
<accession>A0AAP0NB48</accession>
<evidence type="ECO:0000256" key="4">
    <source>
        <dbReference type="SAM" id="Phobius"/>
    </source>
</evidence>
<evidence type="ECO:0000256" key="2">
    <source>
        <dbReference type="RuleBase" id="RU361260"/>
    </source>
</evidence>
<comment type="caution">
    <text evidence="7">The sequence shown here is derived from an EMBL/GenBank/DDBJ whole genome shotgun (WGS) entry which is preliminary data.</text>
</comment>
<protein>
    <recommendedName>
        <fullName evidence="2">Formin-like protein</fullName>
    </recommendedName>
</protein>
<dbReference type="AlphaFoldDB" id="A0AAP0NB48"/>
<feature type="transmembrane region" description="Helical" evidence="4">
    <location>
        <begin position="140"/>
        <end position="162"/>
    </location>
</feature>
<dbReference type="PANTHER" id="PTHR23213:SF269">
    <property type="entry name" value="FORMIN-LIKE PROTEIN 5"/>
    <property type="match status" value="1"/>
</dbReference>
<feature type="signal peptide" evidence="5">
    <location>
        <begin position="1"/>
        <end position="24"/>
    </location>
</feature>
<dbReference type="SUPFAM" id="SSF101447">
    <property type="entry name" value="Formin homology 2 domain (FH2 domain)"/>
    <property type="match status" value="2"/>
</dbReference>
<dbReference type="Pfam" id="PF02181">
    <property type="entry name" value="FH2"/>
    <property type="match status" value="2"/>
</dbReference>
<feature type="region of interest" description="Disordered" evidence="3">
    <location>
        <begin position="333"/>
        <end position="354"/>
    </location>
</feature>
<dbReference type="InterPro" id="IPR015425">
    <property type="entry name" value="FH2_Formin"/>
</dbReference>
<evidence type="ECO:0000256" key="3">
    <source>
        <dbReference type="SAM" id="MobiDB-lite"/>
    </source>
</evidence>
<dbReference type="Gene3D" id="1.20.58.2220">
    <property type="entry name" value="Formin, FH2 domain"/>
    <property type="match status" value="2"/>
</dbReference>
<keyword evidence="4" id="KW-1133">Transmembrane helix</keyword>
<dbReference type="SMART" id="SM00498">
    <property type="entry name" value="FH2"/>
    <property type="match status" value="2"/>
</dbReference>
<dbReference type="GO" id="GO:0051015">
    <property type="term" value="F:actin filament binding"/>
    <property type="evidence" value="ECO:0007669"/>
    <property type="project" value="InterPro"/>
</dbReference>
<dbReference type="InterPro" id="IPR042201">
    <property type="entry name" value="FH2_Formin_sf"/>
</dbReference>
<feature type="domain" description="FH2" evidence="6">
    <location>
        <begin position="279"/>
        <end position="537"/>
    </location>
</feature>
<feature type="compositionally biased region" description="Polar residues" evidence="3">
    <location>
        <begin position="287"/>
        <end position="298"/>
    </location>
</feature>
<dbReference type="InterPro" id="IPR027643">
    <property type="entry name" value="Formin-like_plant"/>
</dbReference>
<feature type="compositionally biased region" description="Low complexity" evidence="3">
    <location>
        <begin position="299"/>
        <end position="311"/>
    </location>
</feature>
<sequence length="1011" mass="112120">MGVRRASCFLVFFVLLCALATASSERRMRTEEAFLGGRVDLASEEIDEDMAELLLDQLRARFDPYERNYWRSWLKCTGGNVLNTCSSPALAPAPSPDPAPSSSQLPNSQRPVVSPTQPFFPPDSSSNVQSNKQNTSKKSVVVAVAVTASVTLVFAALLFLCYRRVCRTGSGVGRNDERPLLSLSLSNFSVGSSHKSFALGNSINKEKLGNESYSTNPSHNKKSSSLDGNFYIESNFLNASLEKTPPLGAIGDAAKSTAESFDTSSNIDSQVLHPPLKPPPGRGESHVSCTTSSWQGKASSSSSSSSSSSCSCTTLFSETFWFNEEMIETLFGYAPPDKNKNERKKGSSSQEPSTQYIQIIDSKKSQNISILLRALNVTTEEVCDALQEGNELPSELLQTLLKMAPTSEEELKLRLFSGELSQLGPAELFLKALVDIPFAFKRLESLLFMSSLQEEISITKESFNTLEVACKELRNSRLFLKLLEAVLKTGNRMNDGTFRGGAQAFKLDTLLKLADVKGTDGKTTLLHFVVQEIIRSEGVRAARAARESGIWAQERVLWRAFYLTPNSPFTTAVKWREPSVRSNFGHNTYADISTFLLLYWVDEEMIETQFGNALPDDKIRNEHKKGSSSQEHSTQYIQIIDSKKSQNISILLRALNVITEQVCNALQEGNELPSELLQTLLHMAPTPEEELKLKQFSELSQLGPAERFLKALVDIPFAFKRLETLLFMSSLQEEVSIIKESFATQELACNELRNCRLFLKLLEAVLKTGNRMNDGTFRGNAQAFKLDTLLKLADVKGTDGKTTLLHFVVQGIIRSEGVRAARAAKSDDLLEDSEEHYRSLGLQVVSGLGGELENVKKAAVLDHDILTESVAKLGNTLEKAQDFLNSDMKNVEEESGFQQTLKTFVQNAQIDIKWLKEEEKRIMALVKSTGDYFHGNAGKDEGLRLFAIVRDFLIMLDKACKEVRDSPKRPSRTQKKEAPTVPSSSDPHQPPLPYLHQRVFSGNHGQTDGLF</sequence>
<keyword evidence="4" id="KW-0472">Membrane</keyword>
<evidence type="ECO:0000313" key="8">
    <source>
        <dbReference type="Proteomes" id="UP001415857"/>
    </source>
</evidence>
<organism evidence="7 8">
    <name type="scientific">Liquidambar formosana</name>
    <name type="common">Formosan gum</name>
    <dbReference type="NCBI Taxonomy" id="63359"/>
    <lineage>
        <taxon>Eukaryota</taxon>
        <taxon>Viridiplantae</taxon>
        <taxon>Streptophyta</taxon>
        <taxon>Embryophyta</taxon>
        <taxon>Tracheophyta</taxon>
        <taxon>Spermatophyta</taxon>
        <taxon>Magnoliopsida</taxon>
        <taxon>eudicotyledons</taxon>
        <taxon>Gunneridae</taxon>
        <taxon>Pentapetalae</taxon>
        <taxon>Saxifragales</taxon>
        <taxon>Altingiaceae</taxon>
        <taxon>Liquidambar</taxon>
    </lineage>
</organism>
<dbReference type="Proteomes" id="UP001415857">
    <property type="component" value="Unassembled WGS sequence"/>
</dbReference>
<dbReference type="EMBL" id="JBBPBK010000015">
    <property type="protein sequence ID" value="KAK9269800.1"/>
    <property type="molecule type" value="Genomic_DNA"/>
</dbReference>
<evidence type="ECO:0000256" key="1">
    <source>
        <dbReference type="ARBA" id="ARBA00025793"/>
    </source>
</evidence>
<gene>
    <name evidence="7" type="ORF">L1049_001578</name>
</gene>
<dbReference type="GO" id="GO:0045010">
    <property type="term" value="P:actin nucleation"/>
    <property type="evidence" value="ECO:0007669"/>
    <property type="project" value="InterPro"/>
</dbReference>
<feature type="chain" id="PRO_5042831954" description="Formin-like protein" evidence="5">
    <location>
        <begin position="25"/>
        <end position="1011"/>
    </location>
</feature>
<proteinExistence type="inferred from homology"/>
<feature type="region of interest" description="Disordered" evidence="3">
    <location>
        <begin position="89"/>
        <end position="133"/>
    </location>
</feature>
<reference evidence="7 8" key="1">
    <citation type="journal article" date="2024" name="Plant J.">
        <title>Genome sequences and population genomics reveal climatic adaptation and genomic divergence between two closely related sweetgum species.</title>
        <authorList>
            <person name="Xu W.Q."/>
            <person name="Ren C.Q."/>
            <person name="Zhang X.Y."/>
            <person name="Comes H.P."/>
            <person name="Liu X.H."/>
            <person name="Li Y.G."/>
            <person name="Kettle C.J."/>
            <person name="Jalonen R."/>
            <person name="Gaisberger H."/>
            <person name="Ma Y.Z."/>
            <person name="Qiu Y.X."/>
        </authorList>
    </citation>
    <scope>NUCLEOTIDE SEQUENCE [LARGE SCALE GENOMIC DNA]</scope>
    <source>
        <strain evidence="7">Hangzhou</strain>
    </source>
</reference>
<evidence type="ECO:0000256" key="5">
    <source>
        <dbReference type="SAM" id="SignalP"/>
    </source>
</evidence>